<dbReference type="OMA" id="KFWNLKC"/>
<organism evidence="12 13">
    <name type="scientific">Stegodyphus mimosarum</name>
    <name type="common">African social velvet spider</name>
    <dbReference type="NCBI Taxonomy" id="407821"/>
    <lineage>
        <taxon>Eukaryota</taxon>
        <taxon>Metazoa</taxon>
        <taxon>Ecdysozoa</taxon>
        <taxon>Arthropoda</taxon>
        <taxon>Chelicerata</taxon>
        <taxon>Arachnida</taxon>
        <taxon>Araneae</taxon>
        <taxon>Araneomorphae</taxon>
        <taxon>Entelegynae</taxon>
        <taxon>Eresoidea</taxon>
        <taxon>Eresidae</taxon>
        <taxon>Stegodyphus</taxon>
    </lineage>
</organism>
<dbReference type="FunFam" id="3.10.410.10:FF:000001">
    <property type="entry name" value="Putative formate--tetrahydrofolate ligase"/>
    <property type="match status" value="1"/>
</dbReference>
<comment type="subunit">
    <text evidence="4">Homodimer.</text>
</comment>
<dbReference type="PROSITE" id="PS00721">
    <property type="entry name" value="FTHFS_1"/>
    <property type="match status" value="1"/>
</dbReference>
<dbReference type="Proteomes" id="UP000054359">
    <property type="component" value="Unassembled WGS sequence"/>
</dbReference>
<dbReference type="Pfam" id="PF00763">
    <property type="entry name" value="THF_DHG_CYH"/>
    <property type="match status" value="1"/>
</dbReference>
<dbReference type="InterPro" id="IPR000559">
    <property type="entry name" value="Formate_THF_ligase"/>
</dbReference>
<comment type="similarity">
    <text evidence="2">In the N-terminal section; belongs to the tetrahydrofolate dehydrogenase/cyclohydrolase family.</text>
</comment>
<reference evidence="12 13" key="1">
    <citation type="submission" date="2013-11" db="EMBL/GenBank/DDBJ databases">
        <title>Genome sequencing of Stegodyphus mimosarum.</title>
        <authorList>
            <person name="Bechsgaard J."/>
        </authorList>
    </citation>
    <scope>NUCLEOTIDE SEQUENCE [LARGE SCALE GENOMIC DNA]</scope>
</reference>
<evidence type="ECO:0000259" key="10">
    <source>
        <dbReference type="Pfam" id="PF00763"/>
    </source>
</evidence>
<evidence type="ECO:0000313" key="12">
    <source>
        <dbReference type="EMBL" id="KFM66370.1"/>
    </source>
</evidence>
<dbReference type="InterPro" id="IPR020631">
    <property type="entry name" value="THF_DH/CycHdrlase_NAD-bd_dom"/>
</dbReference>
<dbReference type="PANTHER" id="PTHR48099:SF12">
    <property type="entry name" value="MONOFUNCTIONAL C1-TETRAHYDROFOLATE SYNTHASE, MITOCHONDRIAL"/>
    <property type="match status" value="1"/>
</dbReference>
<dbReference type="PRINTS" id="PR00085">
    <property type="entry name" value="THFDHDRGNASE"/>
</dbReference>
<dbReference type="InterPro" id="IPR046346">
    <property type="entry name" value="Aminoacid_DH-like_N_sf"/>
</dbReference>
<dbReference type="Gene3D" id="3.40.50.300">
    <property type="entry name" value="P-loop containing nucleotide triphosphate hydrolases"/>
    <property type="match status" value="2"/>
</dbReference>
<dbReference type="FunFam" id="3.40.50.300:FF:001522">
    <property type="entry name" value="Probable MIS1-C1-tetrahydrofolate synthase, mitochondrial"/>
    <property type="match status" value="1"/>
</dbReference>
<feature type="non-terminal residue" evidence="12">
    <location>
        <position position="908"/>
    </location>
</feature>
<dbReference type="Pfam" id="PF01268">
    <property type="entry name" value="FTHFS"/>
    <property type="match status" value="1"/>
</dbReference>
<dbReference type="SUPFAM" id="SSF52540">
    <property type="entry name" value="P-loop containing nucleoside triphosphate hydrolases"/>
    <property type="match status" value="1"/>
</dbReference>
<dbReference type="OrthoDB" id="1845775at2759"/>
<dbReference type="GO" id="GO:0035999">
    <property type="term" value="P:tetrahydrofolate interconversion"/>
    <property type="evidence" value="ECO:0007669"/>
    <property type="project" value="UniProtKB-UniPathway"/>
</dbReference>
<dbReference type="PANTHER" id="PTHR48099">
    <property type="entry name" value="C-1-TETRAHYDROFOLATE SYNTHASE, CYTOPLASMIC-RELATED"/>
    <property type="match status" value="1"/>
</dbReference>
<dbReference type="PROSITE" id="PS00722">
    <property type="entry name" value="FTHFS_2"/>
    <property type="match status" value="1"/>
</dbReference>
<comment type="similarity">
    <text evidence="3">In the C-terminal section; belongs to the formate--tetrahydrofolate ligase family.</text>
</comment>
<evidence type="ECO:0000256" key="6">
    <source>
        <dbReference type="ARBA" id="ARBA00022563"/>
    </source>
</evidence>
<evidence type="ECO:0000256" key="4">
    <source>
        <dbReference type="ARBA" id="ARBA00011738"/>
    </source>
</evidence>
<keyword evidence="6" id="KW-0554">One-carbon metabolism</keyword>
<dbReference type="Gene3D" id="3.40.50.720">
    <property type="entry name" value="NAD(P)-binding Rossmann-like Domain"/>
    <property type="match status" value="1"/>
</dbReference>
<dbReference type="Gene3D" id="3.10.410.10">
    <property type="entry name" value="Formyltetrahydrofolate synthetase, domain 3"/>
    <property type="match status" value="1"/>
</dbReference>
<dbReference type="InterPro" id="IPR020628">
    <property type="entry name" value="Formate_THF_ligase_CS"/>
</dbReference>
<evidence type="ECO:0000256" key="9">
    <source>
        <dbReference type="ARBA" id="ARBA00022840"/>
    </source>
</evidence>
<dbReference type="InterPro" id="IPR000672">
    <property type="entry name" value="THF_DH/CycHdrlase"/>
</dbReference>
<dbReference type="Pfam" id="PF02882">
    <property type="entry name" value="THF_DHG_CYH_C"/>
    <property type="match status" value="1"/>
</dbReference>
<dbReference type="UniPathway" id="UPA00193"/>
<dbReference type="GO" id="GO:0004477">
    <property type="term" value="F:methenyltetrahydrofolate cyclohydrolase activity"/>
    <property type="evidence" value="ECO:0007669"/>
    <property type="project" value="TreeGrafter"/>
</dbReference>
<dbReference type="GO" id="GO:0004488">
    <property type="term" value="F:methylenetetrahydrofolate dehydrogenase (NADP+) activity"/>
    <property type="evidence" value="ECO:0007669"/>
    <property type="project" value="InterPro"/>
</dbReference>
<feature type="domain" description="Tetrahydrofolate dehydrogenase/cyclohydrolase catalytic" evidence="10">
    <location>
        <begin position="15"/>
        <end position="118"/>
    </location>
</feature>
<dbReference type="InterPro" id="IPR020630">
    <property type="entry name" value="THF_DH/CycHdrlase_cat_dom"/>
</dbReference>
<keyword evidence="8" id="KW-0547">Nucleotide-binding</keyword>
<dbReference type="SUPFAM" id="SSF53223">
    <property type="entry name" value="Aminoacid dehydrogenase-like, N-terminal domain"/>
    <property type="match status" value="1"/>
</dbReference>
<gene>
    <name evidence="12" type="ORF">X975_00085</name>
</gene>
<evidence type="ECO:0000256" key="7">
    <source>
        <dbReference type="ARBA" id="ARBA00022598"/>
    </source>
</evidence>
<keyword evidence="13" id="KW-1185">Reference proteome</keyword>
<evidence type="ECO:0000313" key="13">
    <source>
        <dbReference type="Proteomes" id="UP000054359"/>
    </source>
</evidence>
<dbReference type="GO" id="GO:0004329">
    <property type="term" value="F:formate-tetrahydrofolate ligase activity"/>
    <property type="evidence" value="ECO:0007669"/>
    <property type="project" value="UniProtKB-EC"/>
</dbReference>
<dbReference type="Gene3D" id="1.10.8.770">
    <property type="match status" value="1"/>
</dbReference>
<dbReference type="InterPro" id="IPR027417">
    <property type="entry name" value="P-loop_NTPase"/>
</dbReference>
<dbReference type="FunFam" id="3.40.50.300:FF:000245">
    <property type="entry name" value="C-1-tetrahydrofolate synthase, cytoplasmic"/>
    <property type="match status" value="1"/>
</dbReference>
<sequence length="908" mass="98248">MEASIIANIQPYITSIKNELLNLKEQHPSFEPVVAVIQLTSKAENDTFTTSCIKSILNQCGITADVVHISPEKETSSVINVIQKLNCDPGVHGIIAELPDEYEVSAKILDTISPSKDVAGTKQKHTENLVEVESFSSCAASAVIELIKNTELPLENANVFVLGKERIVLPISEILLSQNAVVSVCRTVHENVPVGVKDSDIIIITSKSTNDLWNHVKSGAIIINCAAASGDEGLPHAELKENKFRYISSSCFWTMLAVKMAKNILLATKALFESKWNLKIMPLKFGPPGSSDIEIARSQDLKNIATLAKEIGLLPHEIELYGESKAKVSLSALERYKFRSPGKYVVVCGINPTSLGEGKSTTTVGLSQALAVQMKRNVFATLRQPSQGPTFGIKGGAAGGGYSQVVPMEEFNLHLTGDIHAVTAANNLLAAQLDTRIFHEATQSDESLYKRLVKTVKGKKVFTKIQLSRLQRLGIHKTDPTTLDTDEISRFVRLDIDPSTITWHRVIDTNDRFLRKIAIGLAQTEKKMVRETQFDISVASEIMAILALTTSMADMKEKLSKIVVANDKKGNPITADDLGVTGALAILLKDAIRPNLMQTLEGAPVFVHAGPFANIAHGSSSIIADKLALKIVGKNGYVVTEAGFGSDVGLEKFCNIKCRYSGLIPNAAIVVATIRALKLHGGGPSIGAGDSLPKEYTQENLTLVEKGFCNLAKHIEIGGKFGLPVIVALNRFSNDTDAELNLVKELSEKSGAFRCVICSHFSEGSKGAKELAEAVIAACDQPSKFHFLYDLKASLEDKIRVIAEQIYGAKGVEFKNQAKEKLELLEKQGFGGLPVCMAKTPFSLSDDATKKGVPENFTITVQDVKLSAGAGFVYPLLGSVLTMPALSTRPSFYDMDIDAETGDIEGLF</sequence>
<dbReference type="GO" id="GO:0005829">
    <property type="term" value="C:cytosol"/>
    <property type="evidence" value="ECO:0007669"/>
    <property type="project" value="TreeGrafter"/>
</dbReference>
<protein>
    <recommendedName>
        <fullName evidence="5">formate--tetrahydrofolate ligase</fullName>
        <ecNumber evidence="5">6.3.4.3</ecNumber>
    </recommendedName>
</protein>
<evidence type="ECO:0000259" key="11">
    <source>
        <dbReference type="Pfam" id="PF02882"/>
    </source>
</evidence>
<name>A0A087TMN1_STEMI</name>
<dbReference type="Gene3D" id="3.40.50.10860">
    <property type="entry name" value="Leucine Dehydrogenase, chain A, domain 1"/>
    <property type="match status" value="1"/>
</dbReference>
<keyword evidence="7" id="KW-0436">Ligase</keyword>
<dbReference type="STRING" id="407821.A0A087TMN1"/>
<dbReference type="EC" id="6.3.4.3" evidence="5"/>
<dbReference type="SUPFAM" id="SSF51735">
    <property type="entry name" value="NAD(P)-binding Rossmann-fold domains"/>
    <property type="match status" value="1"/>
</dbReference>
<dbReference type="CDD" id="cd00477">
    <property type="entry name" value="FTHFS"/>
    <property type="match status" value="1"/>
</dbReference>
<proteinExistence type="inferred from homology"/>
<dbReference type="GO" id="GO:0005524">
    <property type="term" value="F:ATP binding"/>
    <property type="evidence" value="ECO:0007669"/>
    <property type="project" value="UniProtKB-KW"/>
</dbReference>
<dbReference type="EMBL" id="KK115919">
    <property type="protein sequence ID" value="KFM66370.1"/>
    <property type="molecule type" value="Genomic_DNA"/>
</dbReference>
<accession>A0A087TMN1</accession>
<evidence type="ECO:0000256" key="2">
    <source>
        <dbReference type="ARBA" id="ARBA00005559"/>
    </source>
</evidence>
<evidence type="ECO:0000256" key="3">
    <source>
        <dbReference type="ARBA" id="ARBA00006985"/>
    </source>
</evidence>
<evidence type="ECO:0000256" key="5">
    <source>
        <dbReference type="ARBA" id="ARBA00012295"/>
    </source>
</evidence>
<feature type="domain" description="Tetrahydrofolate dehydrogenase/cyclohydrolase NAD(P)-binding" evidence="11">
    <location>
        <begin position="137"/>
        <end position="225"/>
    </location>
</feature>
<comment type="pathway">
    <text evidence="1">One-carbon metabolism; tetrahydrofolate interconversion.</text>
</comment>
<keyword evidence="9" id="KW-0067">ATP-binding</keyword>
<dbReference type="AlphaFoldDB" id="A0A087TMN1"/>
<evidence type="ECO:0000256" key="8">
    <source>
        <dbReference type="ARBA" id="ARBA00022741"/>
    </source>
</evidence>
<dbReference type="InterPro" id="IPR036291">
    <property type="entry name" value="NAD(P)-bd_dom_sf"/>
</dbReference>
<dbReference type="HAMAP" id="MF_01543">
    <property type="entry name" value="FTHFS"/>
    <property type="match status" value="1"/>
</dbReference>
<evidence type="ECO:0000256" key="1">
    <source>
        <dbReference type="ARBA" id="ARBA00004777"/>
    </source>
</evidence>